<evidence type="ECO:0000313" key="3">
    <source>
        <dbReference type="Proteomes" id="UP000035740"/>
    </source>
</evidence>
<organism evidence="2 3">
    <name type="scientific">Beta vulgaris subsp. vulgaris</name>
    <name type="common">Beet</name>
    <dbReference type="NCBI Taxonomy" id="3555"/>
    <lineage>
        <taxon>Eukaryota</taxon>
        <taxon>Viridiplantae</taxon>
        <taxon>Streptophyta</taxon>
        <taxon>Embryophyta</taxon>
        <taxon>Tracheophyta</taxon>
        <taxon>Spermatophyta</taxon>
        <taxon>Magnoliopsida</taxon>
        <taxon>eudicotyledons</taxon>
        <taxon>Gunneridae</taxon>
        <taxon>Pentapetalae</taxon>
        <taxon>Caryophyllales</taxon>
        <taxon>Chenopodiaceae</taxon>
        <taxon>Betoideae</taxon>
        <taxon>Beta</taxon>
    </lineage>
</organism>
<evidence type="ECO:0000313" key="2">
    <source>
        <dbReference type="EMBL" id="KMS97466.1"/>
    </source>
</evidence>
<proteinExistence type="predicted"/>
<dbReference type="EMBL" id="KQ090314">
    <property type="protein sequence ID" value="KMS97466.1"/>
    <property type="molecule type" value="Genomic_DNA"/>
</dbReference>
<dbReference type="PANTHER" id="PTHR48465">
    <property type="entry name" value="PROTEIN SSUH2 HOMOLOG"/>
    <property type="match status" value="1"/>
</dbReference>
<dbReference type="OrthoDB" id="3355217at2759"/>
<dbReference type="InterPro" id="IPR052789">
    <property type="entry name" value="SSUH2_homolog"/>
</dbReference>
<dbReference type="Gramene" id="KMS97466">
    <property type="protein sequence ID" value="KMS97466"/>
    <property type="gene ID" value="BVRB_5g126780"/>
</dbReference>
<dbReference type="eggNOG" id="KOG2813">
    <property type="taxonomic scope" value="Eukaryota"/>
</dbReference>
<dbReference type="OMA" id="KRCNTCS"/>
<reference evidence="2 3" key="1">
    <citation type="journal article" date="2014" name="Nature">
        <title>The genome of the recently domesticated crop plant sugar beet (Beta vulgaris).</title>
        <authorList>
            <person name="Dohm J.C."/>
            <person name="Minoche A.E."/>
            <person name="Holtgrawe D."/>
            <person name="Capella-Gutierrez S."/>
            <person name="Zakrzewski F."/>
            <person name="Tafer H."/>
            <person name="Rupp O."/>
            <person name="Sorensen T.R."/>
            <person name="Stracke R."/>
            <person name="Reinhardt R."/>
            <person name="Goesmann A."/>
            <person name="Kraft T."/>
            <person name="Schulz B."/>
            <person name="Stadler P.F."/>
            <person name="Schmidt T."/>
            <person name="Gabaldon T."/>
            <person name="Lehrach H."/>
            <person name="Weisshaar B."/>
            <person name="Himmelbauer H."/>
        </authorList>
    </citation>
    <scope>NUCLEOTIDE SEQUENCE [LARGE SCALE GENOMIC DNA]</scope>
    <source>
        <tissue evidence="2">Taproot</tissue>
    </source>
</reference>
<sequence length="438" mass="49063">MLMHQQNIQQSLLPEGDKNEAEETESRRWSSDQYLGSTSSVIPTASLAGAQLSLEKIRTRSLYSDQHYPPSLHAPLITSPEPQFYPAILGQAIEQKSGYGRDLSSDVSAFQRQVLDEVEIRELLIDHVGHHCCWGSRPARTWKIEMLEDCNVYVGTLDTFTEEREVIKEHIPYHGGNVDRKGSVPELGVWELDLRSQFPVLFTPEKETRIKVPHSEAIEKCPGCDGRGDTPCPTCNADQEPGYYKENQMTPCTSCYGRGLIAHTDGSDTICMQCNGKGKIPCATCSSCGLIKCIACQGSGSLLSRSIAIIKWKTFSTRKVSATRAAFVPDDVFHRAQGVQLCNMQAYQCTPAFFTDSYFLNKFSSEVIADRAPVQPTARVICERHTISVVPVTRITMSHSSRSFHFYIIGFSREVYMKDPYPAQFCWGLCSCLEWLNL</sequence>
<feature type="compositionally biased region" description="Polar residues" evidence="1">
    <location>
        <begin position="1"/>
        <end position="12"/>
    </location>
</feature>
<accession>A0A0J8B924</accession>
<dbReference type="Proteomes" id="UP000035740">
    <property type="component" value="Unassembled WGS sequence"/>
</dbReference>
<keyword evidence="3" id="KW-1185">Reference proteome</keyword>
<gene>
    <name evidence="2" type="ORF">BVRB_5g126780</name>
</gene>
<feature type="compositionally biased region" description="Basic and acidic residues" evidence="1">
    <location>
        <begin position="15"/>
        <end position="30"/>
    </location>
</feature>
<evidence type="ECO:0000256" key="1">
    <source>
        <dbReference type="SAM" id="MobiDB-lite"/>
    </source>
</evidence>
<protein>
    <recommendedName>
        <fullName evidence="4">Protein SSUH2 homolog</fullName>
    </recommendedName>
</protein>
<evidence type="ECO:0008006" key="4">
    <source>
        <dbReference type="Google" id="ProtNLM"/>
    </source>
</evidence>
<name>A0A0J8B924_BETVV</name>
<dbReference type="PANTHER" id="PTHR48465:SF1">
    <property type="entry name" value="PROTEIN SSUH2 HOMOLOG"/>
    <property type="match status" value="1"/>
</dbReference>
<feature type="region of interest" description="Disordered" evidence="1">
    <location>
        <begin position="1"/>
        <end position="33"/>
    </location>
</feature>
<dbReference type="AlphaFoldDB" id="A0A0J8B924"/>
<dbReference type="KEGG" id="bvg:104908325"/>